<proteinExistence type="predicted"/>
<evidence type="ECO:0000256" key="1">
    <source>
        <dbReference type="SAM" id="Phobius"/>
    </source>
</evidence>
<evidence type="ECO:0000313" key="3">
    <source>
        <dbReference type="EMBL" id="JAD27208.1"/>
    </source>
</evidence>
<evidence type="ECO:0000256" key="2">
    <source>
        <dbReference type="SAM" id="SignalP"/>
    </source>
</evidence>
<name>A0A0A8YND5_ARUDO</name>
<accession>A0A0A8YND5</accession>
<sequence length="137" mass="15500">MCCCCVSCGLFCCCCCFCVTCALFSCLCCFSCKLFSGWLPCPSWCFFSSFLRFLLLCFSFFGCCSEFGVEAAVEGFAKFRFFAYSSNNFLISAMVTLRWLESVIFFLARRCAAHRFLTSFDIAKLCTKEDAKVKPLN</sequence>
<reference evidence="3" key="2">
    <citation type="journal article" date="2015" name="Data Brief">
        <title>Shoot transcriptome of the giant reed, Arundo donax.</title>
        <authorList>
            <person name="Barrero R.A."/>
            <person name="Guerrero F.D."/>
            <person name="Moolhuijzen P."/>
            <person name="Goolsby J.A."/>
            <person name="Tidwell J."/>
            <person name="Bellgard S.E."/>
            <person name="Bellgard M.I."/>
        </authorList>
    </citation>
    <scope>NUCLEOTIDE SEQUENCE</scope>
    <source>
        <tissue evidence="3">Shoot tissue taken approximately 20 cm above the soil surface</tissue>
    </source>
</reference>
<keyword evidence="1" id="KW-0812">Transmembrane</keyword>
<feature type="signal peptide" evidence="2">
    <location>
        <begin position="1"/>
        <end position="22"/>
    </location>
</feature>
<keyword evidence="1" id="KW-1133">Transmembrane helix</keyword>
<keyword evidence="2" id="KW-0732">Signal</keyword>
<reference evidence="3" key="1">
    <citation type="submission" date="2014-09" db="EMBL/GenBank/DDBJ databases">
        <authorList>
            <person name="Magalhaes I.L.F."/>
            <person name="Oliveira U."/>
            <person name="Santos F.R."/>
            <person name="Vidigal T.H.D.A."/>
            <person name="Brescovit A.D."/>
            <person name="Santos A.J."/>
        </authorList>
    </citation>
    <scope>NUCLEOTIDE SEQUENCE</scope>
    <source>
        <tissue evidence="3">Shoot tissue taken approximately 20 cm above the soil surface</tissue>
    </source>
</reference>
<dbReference type="AlphaFoldDB" id="A0A0A8YND5"/>
<dbReference type="EMBL" id="GBRH01270687">
    <property type="protein sequence ID" value="JAD27208.1"/>
    <property type="molecule type" value="Transcribed_RNA"/>
</dbReference>
<evidence type="ECO:0008006" key="4">
    <source>
        <dbReference type="Google" id="ProtNLM"/>
    </source>
</evidence>
<organism evidence="3">
    <name type="scientific">Arundo donax</name>
    <name type="common">Giant reed</name>
    <name type="synonym">Donax arundinaceus</name>
    <dbReference type="NCBI Taxonomy" id="35708"/>
    <lineage>
        <taxon>Eukaryota</taxon>
        <taxon>Viridiplantae</taxon>
        <taxon>Streptophyta</taxon>
        <taxon>Embryophyta</taxon>
        <taxon>Tracheophyta</taxon>
        <taxon>Spermatophyta</taxon>
        <taxon>Magnoliopsida</taxon>
        <taxon>Liliopsida</taxon>
        <taxon>Poales</taxon>
        <taxon>Poaceae</taxon>
        <taxon>PACMAD clade</taxon>
        <taxon>Arundinoideae</taxon>
        <taxon>Arundineae</taxon>
        <taxon>Arundo</taxon>
    </lineage>
</organism>
<feature type="transmembrane region" description="Helical" evidence="1">
    <location>
        <begin position="81"/>
        <end position="100"/>
    </location>
</feature>
<feature type="chain" id="PRO_5002042200" description="Secreted protein" evidence="2">
    <location>
        <begin position="23"/>
        <end position="137"/>
    </location>
</feature>
<keyword evidence="1" id="KW-0472">Membrane</keyword>
<protein>
    <recommendedName>
        <fullName evidence="4">Secreted protein</fullName>
    </recommendedName>
</protein>